<feature type="compositionally biased region" description="Polar residues" evidence="1">
    <location>
        <begin position="68"/>
        <end position="80"/>
    </location>
</feature>
<accession>A0AAD1S168</accession>
<protein>
    <submittedName>
        <fullName evidence="2">Uncharacterized protein</fullName>
    </submittedName>
</protein>
<organism evidence="2 3">
    <name type="scientific">Pelobates cultripes</name>
    <name type="common">Western spadefoot toad</name>
    <dbReference type="NCBI Taxonomy" id="61616"/>
    <lineage>
        <taxon>Eukaryota</taxon>
        <taxon>Metazoa</taxon>
        <taxon>Chordata</taxon>
        <taxon>Craniata</taxon>
        <taxon>Vertebrata</taxon>
        <taxon>Euteleostomi</taxon>
        <taxon>Amphibia</taxon>
        <taxon>Batrachia</taxon>
        <taxon>Anura</taxon>
        <taxon>Pelobatoidea</taxon>
        <taxon>Pelobatidae</taxon>
        <taxon>Pelobates</taxon>
    </lineage>
</organism>
<reference evidence="2" key="1">
    <citation type="submission" date="2022-03" db="EMBL/GenBank/DDBJ databases">
        <authorList>
            <person name="Alioto T."/>
            <person name="Alioto T."/>
            <person name="Gomez Garrido J."/>
        </authorList>
    </citation>
    <scope>NUCLEOTIDE SEQUENCE</scope>
</reference>
<name>A0AAD1S168_PELCU</name>
<evidence type="ECO:0000313" key="2">
    <source>
        <dbReference type="EMBL" id="CAH2284158.1"/>
    </source>
</evidence>
<keyword evidence="3" id="KW-1185">Reference proteome</keyword>
<sequence length="107" mass="12006">MADNITVPVGQPNVRDWAKFDAIWDLQEGENTESRLTSWSITTIPCMGQYQRAQQRRAQSCETEILTTANTPSPCSSSENIPKPIPPIRHDQAEAHTTGQHKQRPAH</sequence>
<evidence type="ECO:0000313" key="3">
    <source>
        <dbReference type="Proteomes" id="UP001295444"/>
    </source>
</evidence>
<dbReference type="AlphaFoldDB" id="A0AAD1S168"/>
<feature type="region of interest" description="Disordered" evidence="1">
    <location>
        <begin position="68"/>
        <end position="107"/>
    </location>
</feature>
<dbReference type="Proteomes" id="UP001295444">
    <property type="component" value="Chromosome 04"/>
</dbReference>
<dbReference type="EMBL" id="OW240915">
    <property type="protein sequence ID" value="CAH2284158.1"/>
    <property type="molecule type" value="Genomic_DNA"/>
</dbReference>
<gene>
    <name evidence="2" type="ORF">PECUL_23A057238</name>
</gene>
<proteinExistence type="predicted"/>
<evidence type="ECO:0000256" key="1">
    <source>
        <dbReference type="SAM" id="MobiDB-lite"/>
    </source>
</evidence>